<dbReference type="AlphaFoldDB" id="A0A7W8VEC5"/>
<dbReference type="NCBIfam" id="NF007807">
    <property type="entry name" value="PRK10514.1"/>
    <property type="match status" value="1"/>
</dbReference>
<dbReference type="InterPro" id="IPR000182">
    <property type="entry name" value="GNAT_dom"/>
</dbReference>
<organism evidence="4 5">
    <name type="scientific">Nocardiopsis composta</name>
    <dbReference type="NCBI Taxonomy" id="157465"/>
    <lineage>
        <taxon>Bacteria</taxon>
        <taxon>Bacillati</taxon>
        <taxon>Actinomycetota</taxon>
        <taxon>Actinomycetes</taxon>
        <taxon>Streptosporangiales</taxon>
        <taxon>Nocardiopsidaceae</taxon>
        <taxon>Nocardiopsis</taxon>
    </lineage>
</organism>
<dbReference type="Proteomes" id="UP000572635">
    <property type="component" value="Unassembled WGS sequence"/>
</dbReference>
<keyword evidence="1 4" id="KW-0808">Transferase</keyword>
<feature type="domain" description="N-acetyltransferase" evidence="3">
    <location>
        <begin position="11"/>
        <end position="157"/>
    </location>
</feature>
<dbReference type="CDD" id="cd04301">
    <property type="entry name" value="NAT_SF"/>
    <property type="match status" value="1"/>
</dbReference>
<protein>
    <submittedName>
        <fullName evidence="4">Putative acetyltransferase</fullName>
        <ecNumber evidence="4">2.3.1.-</ecNumber>
    </submittedName>
</protein>
<evidence type="ECO:0000313" key="5">
    <source>
        <dbReference type="Proteomes" id="UP000572635"/>
    </source>
</evidence>
<dbReference type="RefSeq" id="WP_184393047.1">
    <property type="nucleotide sequence ID" value="NZ_BAAAJD010000044.1"/>
</dbReference>
<dbReference type="EMBL" id="JACHDB010000001">
    <property type="protein sequence ID" value="MBB5433361.1"/>
    <property type="molecule type" value="Genomic_DNA"/>
</dbReference>
<proteinExistence type="predicted"/>
<evidence type="ECO:0000256" key="1">
    <source>
        <dbReference type="ARBA" id="ARBA00022679"/>
    </source>
</evidence>
<dbReference type="SUPFAM" id="SSF55729">
    <property type="entry name" value="Acyl-CoA N-acyltransferases (Nat)"/>
    <property type="match status" value="1"/>
</dbReference>
<evidence type="ECO:0000259" key="3">
    <source>
        <dbReference type="PROSITE" id="PS51186"/>
    </source>
</evidence>
<dbReference type="Pfam" id="PF13673">
    <property type="entry name" value="Acetyltransf_10"/>
    <property type="match status" value="1"/>
</dbReference>
<sequence>MADSLNSAADVTVRPARGPEEHGALAAVWRSAVEATHDFLAPEDVDHYEARLLGDYLPAHPVHVAAGPDGRPLGFIGLDGAHVNMLFVDAAVRGRGIGGLMLAWAAERHPVLTLDVNEQNPQAIAFYRRKGFVQTGRSPLDDEGRPFPILHMRRDAAPE</sequence>
<evidence type="ECO:0000256" key="2">
    <source>
        <dbReference type="ARBA" id="ARBA00023315"/>
    </source>
</evidence>
<dbReference type="EC" id="2.3.1.-" evidence="4"/>
<keyword evidence="5" id="KW-1185">Reference proteome</keyword>
<dbReference type="PANTHER" id="PTHR43800:SF1">
    <property type="entry name" value="PEPTIDYL-LYSINE N-ACETYLTRANSFERASE YJAB"/>
    <property type="match status" value="1"/>
</dbReference>
<comment type="caution">
    <text evidence="4">The sequence shown here is derived from an EMBL/GenBank/DDBJ whole genome shotgun (WGS) entry which is preliminary data.</text>
</comment>
<keyword evidence="2 4" id="KW-0012">Acyltransferase</keyword>
<dbReference type="GO" id="GO:0016747">
    <property type="term" value="F:acyltransferase activity, transferring groups other than amino-acyl groups"/>
    <property type="evidence" value="ECO:0007669"/>
    <property type="project" value="InterPro"/>
</dbReference>
<gene>
    <name evidence="4" type="ORF">HDA36_003445</name>
</gene>
<reference evidence="4 5" key="1">
    <citation type="submission" date="2020-08" db="EMBL/GenBank/DDBJ databases">
        <title>Sequencing the genomes of 1000 actinobacteria strains.</title>
        <authorList>
            <person name="Klenk H.-P."/>
        </authorList>
    </citation>
    <scope>NUCLEOTIDE SEQUENCE [LARGE SCALE GENOMIC DNA]</scope>
    <source>
        <strain evidence="4 5">DSM 44551</strain>
    </source>
</reference>
<accession>A0A7W8VEC5</accession>
<dbReference type="PANTHER" id="PTHR43800">
    <property type="entry name" value="PEPTIDYL-LYSINE N-ACETYLTRANSFERASE YJAB"/>
    <property type="match status" value="1"/>
</dbReference>
<name>A0A7W8VEC5_9ACTN</name>
<dbReference type="Gene3D" id="3.40.630.30">
    <property type="match status" value="1"/>
</dbReference>
<evidence type="ECO:0000313" key="4">
    <source>
        <dbReference type="EMBL" id="MBB5433361.1"/>
    </source>
</evidence>
<dbReference type="InterPro" id="IPR016181">
    <property type="entry name" value="Acyl_CoA_acyltransferase"/>
</dbReference>
<dbReference type="PROSITE" id="PS51186">
    <property type="entry name" value="GNAT"/>
    <property type="match status" value="1"/>
</dbReference>